<protein>
    <submittedName>
        <fullName evidence="1">Uncharacterized protein</fullName>
    </submittedName>
</protein>
<reference evidence="1 2" key="1">
    <citation type="journal article" date="2012" name="PLoS Pathog.">
        <title>Diverse lifestyles and strategies of plant pathogenesis encoded in the genomes of eighteen Dothideomycetes fungi.</title>
        <authorList>
            <person name="Ohm R.A."/>
            <person name="Feau N."/>
            <person name="Henrissat B."/>
            <person name="Schoch C.L."/>
            <person name="Horwitz B.A."/>
            <person name="Barry K.W."/>
            <person name="Condon B.J."/>
            <person name="Copeland A.C."/>
            <person name="Dhillon B."/>
            <person name="Glaser F."/>
            <person name="Hesse C.N."/>
            <person name="Kosti I."/>
            <person name="LaButti K."/>
            <person name="Lindquist E.A."/>
            <person name="Lucas S."/>
            <person name="Salamov A.A."/>
            <person name="Bradshaw R.E."/>
            <person name="Ciuffetti L."/>
            <person name="Hamelin R.C."/>
            <person name="Kema G.H.J."/>
            <person name="Lawrence C."/>
            <person name="Scott J.A."/>
            <person name="Spatafora J.W."/>
            <person name="Turgeon B.G."/>
            <person name="de Wit P.J.G.M."/>
            <person name="Zhong S."/>
            <person name="Goodwin S.B."/>
            <person name="Grigoriev I.V."/>
        </authorList>
    </citation>
    <scope>NUCLEOTIDE SEQUENCE [LARGE SCALE GENOMIC DNA]</scope>
    <source>
        <strain evidence="1 2">CIRAD86</strain>
    </source>
</reference>
<dbReference type="VEuPathDB" id="FungiDB:MYCFIDRAFT_179548"/>
<sequence length="64" mass="7524">MMRYGGDVKVRPVGGGLFVPPSRTYVCTRHFLSREHKRRLAFEVNERGLGLFENLLWLFENLRT</sequence>
<dbReference type="HOGENOM" id="CLU_2868642_0_0_1"/>
<evidence type="ECO:0000313" key="2">
    <source>
        <dbReference type="Proteomes" id="UP000016932"/>
    </source>
</evidence>
<organism evidence="1 2">
    <name type="scientific">Pseudocercospora fijiensis (strain CIRAD86)</name>
    <name type="common">Black leaf streak disease fungus</name>
    <name type="synonym">Mycosphaerella fijiensis</name>
    <dbReference type="NCBI Taxonomy" id="383855"/>
    <lineage>
        <taxon>Eukaryota</taxon>
        <taxon>Fungi</taxon>
        <taxon>Dikarya</taxon>
        <taxon>Ascomycota</taxon>
        <taxon>Pezizomycotina</taxon>
        <taxon>Dothideomycetes</taxon>
        <taxon>Dothideomycetidae</taxon>
        <taxon>Mycosphaerellales</taxon>
        <taxon>Mycosphaerellaceae</taxon>
        <taxon>Pseudocercospora</taxon>
    </lineage>
</organism>
<dbReference type="EMBL" id="KB446564">
    <property type="protein sequence ID" value="EME78099.1"/>
    <property type="molecule type" value="Genomic_DNA"/>
</dbReference>
<dbReference type="AlphaFoldDB" id="M2ZG27"/>
<dbReference type="KEGG" id="pfj:MYCFIDRAFT_179548"/>
<dbReference type="Proteomes" id="UP000016932">
    <property type="component" value="Unassembled WGS sequence"/>
</dbReference>
<dbReference type="GeneID" id="19334147"/>
<gene>
    <name evidence="1" type="ORF">MYCFIDRAFT_179548</name>
</gene>
<evidence type="ECO:0000313" key="1">
    <source>
        <dbReference type="EMBL" id="EME78099.1"/>
    </source>
</evidence>
<proteinExistence type="predicted"/>
<name>M2ZG27_PSEFD</name>
<dbReference type="RefSeq" id="XP_007931793.1">
    <property type="nucleotide sequence ID" value="XM_007933602.1"/>
</dbReference>
<keyword evidence="2" id="KW-1185">Reference proteome</keyword>
<accession>M2ZG27</accession>